<evidence type="ECO:0000259" key="1">
    <source>
        <dbReference type="Pfam" id="PF00561"/>
    </source>
</evidence>
<protein>
    <submittedName>
        <fullName evidence="2">Alpha/beta hydrolase</fullName>
    </submittedName>
</protein>
<evidence type="ECO:0000313" key="2">
    <source>
        <dbReference type="EMBL" id="MCA2096767.1"/>
    </source>
</evidence>
<dbReference type="GO" id="GO:0016787">
    <property type="term" value="F:hydrolase activity"/>
    <property type="evidence" value="ECO:0007669"/>
    <property type="project" value="UniProtKB-KW"/>
</dbReference>
<dbReference type="InterPro" id="IPR000073">
    <property type="entry name" value="AB_hydrolase_1"/>
</dbReference>
<dbReference type="EMBL" id="JAIWIY010000001">
    <property type="protein sequence ID" value="MCA2096767.1"/>
    <property type="molecule type" value="Genomic_DNA"/>
</dbReference>
<organism evidence="2 3">
    <name type="scientific">Anaerococcus degeneri</name>
    <dbReference type="NCBI Taxonomy" id="361500"/>
    <lineage>
        <taxon>Bacteria</taxon>
        <taxon>Bacillati</taxon>
        <taxon>Bacillota</taxon>
        <taxon>Tissierellia</taxon>
        <taxon>Tissierellales</taxon>
        <taxon>Peptoniphilaceae</taxon>
        <taxon>Anaerococcus</taxon>
    </lineage>
</organism>
<dbReference type="Pfam" id="PF00561">
    <property type="entry name" value="Abhydrolase_1"/>
    <property type="match status" value="1"/>
</dbReference>
<accession>A0ABS7YYG3</accession>
<reference evidence="3" key="1">
    <citation type="submission" date="2023-07" db="EMBL/GenBank/DDBJ databases">
        <title>FDA dAtabase for Regulatory Grade micrObial Sequences (FDA-ARGOS): Supporting development and validation of Infectious Disease Dx tests.</title>
        <authorList>
            <person name="Sproer C."/>
            <person name="Gronow S."/>
            <person name="Severitt S."/>
            <person name="Schroder I."/>
            <person name="Tallon L."/>
            <person name="Sadzewicz L."/>
            <person name="Zhao X."/>
            <person name="Boylan J."/>
            <person name="Ott S."/>
            <person name="Bowen H."/>
            <person name="Vavikolanu K."/>
            <person name="Hazen T."/>
            <person name="Aluvathingal J."/>
            <person name="Nadendla S."/>
            <person name="Lowell S."/>
            <person name="Myers T."/>
            <person name="Yan Y."/>
        </authorList>
    </citation>
    <scope>NUCLEOTIDE SEQUENCE [LARGE SCALE GENOMIC DNA]</scope>
    <source>
        <strain evidence="3">FDAARGOS_1538</strain>
    </source>
</reference>
<dbReference type="Gene3D" id="3.40.50.1820">
    <property type="entry name" value="alpha/beta hydrolase"/>
    <property type="match status" value="1"/>
</dbReference>
<comment type="caution">
    <text evidence="2">The sequence shown here is derived from an EMBL/GenBank/DDBJ whole genome shotgun (WGS) entry which is preliminary data.</text>
</comment>
<name>A0ABS7YYG3_9FIRM</name>
<sequence>MKKVARNIFLGLLILLIIGAIGISIFIGKAVFDGYTNVVSREETIKNSQEFKEDYDDLVKNYKLEKIEIEAQDLDHKLPAIFAKKPGNKNIAVLVHGMGGTKETVAPIMNTFLELGYDAIAYDQRNSGENMADFNTSGLLESEDTRAVIDYIREKYQDGKLILWGESYGGLTSVIATGKDDTNIDYLILESPVSNGFDMIENVMKDISKKQGVPLDFMIKTGDLYSKVKLGISFADMDGREYMKNIEIPVLITHSKIDKVTPPYMAEDLYAAKADDKKELITVDGYKHASYPYNDRDGYKKIVKDFLEKYSADKAD</sequence>
<proteinExistence type="predicted"/>
<dbReference type="Proteomes" id="UP001198374">
    <property type="component" value="Unassembled WGS sequence"/>
</dbReference>
<dbReference type="PANTHER" id="PTHR43358:SF4">
    <property type="entry name" value="ALPHA_BETA HYDROLASE FOLD-1 DOMAIN-CONTAINING PROTEIN"/>
    <property type="match status" value="1"/>
</dbReference>
<gene>
    <name evidence="2" type="ORF">LDJ82_07670</name>
</gene>
<feature type="domain" description="AB hydrolase-1" evidence="1">
    <location>
        <begin position="93"/>
        <end position="207"/>
    </location>
</feature>
<keyword evidence="2" id="KW-0378">Hydrolase</keyword>
<dbReference type="SUPFAM" id="SSF53474">
    <property type="entry name" value="alpha/beta-Hydrolases"/>
    <property type="match status" value="1"/>
</dbReference>
<dbReference type="RefSeq" id="WP_209775002.1">
    <property type="nucleotide sequence ID" value="NZ_JAGGLO010000012.1"/>
</dbReference>
<evidence type="ECO:0000313" key="3">
    <source>
        <dbReference type="Proteomes" id="UP001198374"/>
    </source>
</evidence>
<dbReference type="PANTHER" id="PTHR43358">
    <property type="entry name" value="ALPHA/BETA-HYDROLASE"/>
    <property type="match status" value="1"/>
</dbReference>
<dbReference type="InterPro" id="IPR052920">
    <property type="entry name" value="DNA-binding_regulatory"/>
</dbReference>
<dbReference type="InterPro" id="IPR029058">
    <property type="entry name" value="AB_hydrolase_fold"/>
</dbReference>
<keyword evidence="3" id="KW-1185">Reference proteome</keyword>